<keyword evidence="1" id="KW-0614">Plasmid</keyword>
<dbReference type="KEGG" id="vfm:VFMJ11_B0146"/>
<evidence type="ECO:0000313" key="1">
    <source>
        <dbReference type="EMBL" id="ACH64755.1"/>
    </source>
</evidence>
<protein>
    <submittedName>
        <fullName evidence="1">Uncharacterized protein</fullName>
    </submittedName>
</protein>
<dbReference type="Proteomes" id="UP000001857">
    <property type="component" value="Plasmid pMJ100"/>
</dbReference>
<reference evidence="1 2" key="2">
    <citation type="journal article" date="2009" name="Nature">
        <title>A single regulatory gene is sufficient to alter bacterial host range.</title>
        <authorList>
            <person name="Mandel M.J."/>
            <person name="Wollenberg M.S."/>
            <person name="Stabb E.V."/>
            <person name="Visick K.L."/>
            <person name="Ruby E.G."/>
        </authorList>
    </citation>
    <scope>NUCLEOTIDE SEQUENCE [LARGE SCALE GENOMIC DNA]</scope>
    <source>
        <strain evidence="1 2">MJ11</strain>
        <plasmid evidence="2">Plasmid pMJ100</plasmid>
    </source>
</reference>
<dbReference type="HOGENOM" id="CLU_1030343_0_0_6"/>
<evidence type="ECO:0000313" key="2">
    <source>
        <dbReference type="Proteomes" id="UP000001857"/>
    </source>
</evidence>
<dbReference type="RefSeq" id="WP_012534538.1">
    <property type="nucleotide sequence ID" value="NC_011185.1"/>
</dbReference>
<geneLocation type="plasmid" evidence="1 2">
    <name>pMJ100</name>
</geneLocation>
<sequence>MSDIYMTGSLFGGDSQNIGLVQYEAFFCLSQFEEQVKSMVKELVIGKANELSELIDTKTFQESFYLSCVNSTDISLGPRFSRACIVAFYDNNDLPEYALGVTGMRCDEAFFHSWVDMVRTEQHQVILDLAMSVSQDVTEVSFNNLFTYYFEKLIKKPIQASNEFQVEVFNLASSLHHILQHSPKLYSVDLLSDAPLKSGICPSTFAQARGLYEMLRQYAPSFEDFDLKDLSALIVCNSLLGVDSYQEHSLVVSEWLNRSLLMSTTHTARH</sequence>
<organism evidence="1 2">
    <name type="scientific">Aliivibrio fischeri (strain MJ11)</name>
    <name type="common">Vibrio fischeri</name>
    <dbReference type="NCBI Taxonomy" id="388396"/>
    <lineage>
        <taxon>Bacteria</taxon>
        <taxon>Pseudomonadati</taxon>
        <taxon>Pseudomonadota</taxon>
        <taxon>Gammaproteobacteria</taxon>
        <taxon>Vibrionales</taxon>
        <taxon>Vibrionaceae</taxon>
        <taxon>Aliivibrio</taxon>
    </lineage>
</organism>
<gene>
    <name evidence="1" type="ordered locus">VFMJ11_B0146</name>
</gene>
<proteinExistence type="predicted"/>
<reference evidence="2" key="1">
    <citation type="submission" date="2008-08" db="EMBL/GenBank/DDBJ databases">
        <title>Complete sequence of Vibrio fischeri strain MJ11.</title>
        <authorList>
            <person name="Mandel M.J."/>
            <person name="Stabb E.V."/>
            <person name="Ruby E.G."/>
            <person name="Ferriera S."/>
            <person name="Johnson J."/>
            <person name="Kravitz S."/>
            <person name="Beeson K."/>
            <person name="Sutton G."/>
            <person name="Rogers Y.-H."/>
            <person name="Friedman R."/>
            <person name="Frazier M."/>
            <person name="Venter J.C."/>
        </authorList>
    </citation>
    <scope>NUCLEOTIDE SEQUENCE [LARGE SCALE GENOMIC DNA]</scope>
    <source>
        <strain evidence="2">MJ11</strain>
        <plasmid evidence="2">Plasmid pMJ100</plasmid>
    </source>
</reference>
<dbReference type="AlphaFoldDB" id="B5EW89"/>
<dbReference type="EMBL" id="CP001134">
    <property type="protein sequence ID" value="ACH64755.1"/>
    <property type="molecule type" value="Genomic_DNA"/>
</dbReference>
<name>B5EW89_ALIFM</name>
<accession>B5EW89</accession>